<proteinExistence type="predicted"/>
<dbReference type="AlphaFoldDB" id="A0AAP9H7G9"/>
<keyword evidence="4" id="KW-0862">Zinc</keyword>
<feature type="domain" description="C2H2-type" evidence="8">
    <location>
        <begin position="320"/>
        <end position="349"/>
    </location>
</feature>
<dbReference type="SMART" id="SM00355">
    <property type="entry name" value="ZnF_C2H2"/>
    <property type="match status" value="7"/>
</dbReference>
<feature type="domain" description="C2H2-type" evidence="8">
    <location>
        <begin position="290"/>
        <end position="319"/>
    </location>
</feature>
<keyword evidence="5" id="KW-0805">Transcription regulation</keyword>
<evidence type="ECO:0000256" key="4">
    <source>
        <dbReference type="ARBA" id="ARBA00022833"/>
    </source>
</evidence>
<feature type="domain" description="C2H2-type" evidence="8">
    <location>
        <begin position="259"/>
        <end position="289"/>
    </location>
</feature>
<evidence type="ECO:0000313" key="10">
    <source>
        <dbReference type="Proteomes" id="UP000424872"/>
    </source>
</evidence>
<evidence type="ECO:0000256" key="3">
    <source>
        <dbReference type="ARBA" id="ARBA00022771"/>
    </source>
</evidence>
<evidence type="ECO:0000256" key="7">
    <source>
        <dbReference type="PROSITE-ProRule" id="PRU00042"/>
    </source>
</evidence>
<dbReference type="InterPro" id="IPR013087">
    <property type="entry name" value="Znf_C2H2_type"/>
</dbReference>
<feature type="domain" description="C2H2-type" evidence="8">
    <location>
        <begin position="379"/>
        <end position="409"/>
    </location>
</feature>
<evidence type="ECO:0000256" key="2">
    <source>
        <dbReference type="ARBA" id="ARBA00022737"/>
    </source>
</evidence>
<dbReference type="InterPro" id="IPR022385">
    <property type="entry name" value="Rhs_assc_core"/>
</dbReference>
<keyword evidence="3 7" id="KW-0863">Zinc-finger</keyword>
<dbReference type="Gene3D" id="3.30.160.60">
    <property type="entry name" value="Classic Zinc Finger"/>
    <property type="match status" value="4"/>
</dbReference>
<feature type="domain" description="C2H2-type" evidence="8">
    <location>
        <begin position="409"/>
        <end position="436"/>
    </location>
</feature>
<evidence type="ECO:0000256" key="5">
    <source>
        <dbReference type="ARBA" id="ARBA00023015"/>
    </source>
</evidence>
<dbReference type="Proteomes" id="UP000424872">
    <property type="component" value="Chromosome"/>
</dbReference>
<dbReference type="KEGG" id="ppho:CTZ24_17625"/>
<dbReference type="InterPro" id="IPR036236">
    <property type="entry name" value="Znf_C2H2_sf"/>
</dbReference>
<keyword evidence="2" id="KW-0677">Repeat</keyword>
<protein>
    <recommendedName>
        <fullName evidence="8">C2H2-type domain-containing protein</fullName>
    </recommendedName>
</protein>
<feature type="domain" description="C2H2-type" evidence="8">
    <location>
        <begin position="350"/>
        <end position="378"/>
    </location>
</feature>
<dbReference type="PROSITE" id="PS50157">
    <property type="entry name" value="ZINC_FINGER_C2H2_2"/>
    <property type="match status" value="6"/>
</dbReference>
<organism evidence="9 10">
    <name type="scientific">Pantoea phytobeneficialis</name>
    <dbReference type="NCBI Taxonomy" id="2052056"/>
    <lineage>
        <taxon>Bacteria</taxon>
        <taxon>Pseudomonadati</taxon>
        <taxon>Pseudomonadota</taxon>
        <taxon>Gammaproteobacteria</taxon>
        <taxon>Enterobacterales</taxon>
        <taxon>Erwiniaceae</taxon>
        <taxon>Pantoea</taxon>
    </lineage>
</organism>
<reference evidence="10" key="1">
    <citation type="submission" date="2017-11" db="EMBL/GenBank/DDBJ databases">
        <title>Genome sequence of Pantoea sp. MSR2.</title>
        <authorList>
            <person name="Nascimento F.X."/>
        </authorList>
    </citation>
    <scope>NUCLEOTIDE SEQUENCE [LARGE SCALE GENOMIC DNA]</scope>
    <source>
        <strain evidence="10">MSR2</strain>
    </source>
</reference>
<dbReference type="PANTHER" id="PTHR24388:SF54">
    <property type="entry name" value="PROTEIN ESCARGOT"/>
    <property type="match status" value="1"/>
</dbReference>
<dbReference type="GO" id="GO:0000981">
    <property type="term" value="F:DNA-binding transcription factor activity, RNA polymerase II-specific"/>
    <property type="evidence" value="ECO:0007669"/>
    <property type="project" value="TreeGrafter"/>
</dbReference>
<keyword evidence="1" id="KW-0479">Metal-binding</keyword>
<dbReference type="Pfam" id="PF00096">
    <property type="entry name" value="zf-C2H2"/>
    <property type="match status" value="4"/>
</dbReference>
<evidence type="ECO:0000256" key="1">
    <source>
        <dbReference type="ARBA" id="ARBA00022723"/>
    </source>
</evidence>
<dbReference type="PANTHER" id="PTHR24388">
    <property type="entry name" value="ZINC FINGER PROTEIN"/>
    <property type="match status" value="1"/>
</dbReference>
<dbReference type="EMBL" id="CP024636">
    <property type="protein sequence ID" value="QGR08145.1"/>
    <property type="molecule type" value="Genomic_DNA"/>
</dbReference>
<accession>A0AAP9H7G9</accession>
<dbReference type="SUPFAM" id="SSF57667">
    <property type="entry name" value="beta-beta-alpha zinc fingers"/>
    <property type="match status" value="3"/>
</dbReference>
<dbReference type="NCBIfam" id="TIGR03696">
    <property type="entry name" value="Rhs_assc_core"/>
    <property type="match status" value="1"/>
</dbReference>
<sequence length="481" mass="56128">MEKSTMQSNGNIMQREQYRYCVPGTRVLKSSSQKNANSVQQHVIRYLPGIEMRMRYAGTRQKEKLTVITVNNLRIYCWLSGMPEGTDNQLQRHSIQNRNHSSTLEIDGEAGVISREEYYPYGGTAIWLTRSQIEACYKTLHYSGKERDITGLVYYGYRYYSSWIMRWMNPDPAGRIDGLNLFSMVENNPETFNDHDGLARKNSDKTHITYKQGFIAWKQQELWKNPNWDVKTGRALYGKIDKTSLLDESFIIDPPSHNYVCLWANCNYQSNLQKNYHAHLKDIHSDGRPFKCDWEGCGLDYIHSSGLAKHYNTHTRDKTYFCDQAGCNRSFFYPSALAQHLAKHENLRNYRCEKCNRGFNTSGELSQHIRIVHAVRRDFFCQESGCKKTFKSLSELKIHINRCHKEHRYCCDDCGLSFSTRRGLSIHINTHTGDTPYKCHFQNCDYEAGHPFSLTRHLLKKHEYNAPDGRCKNTRLHSHPH</sequence>
<evidence type="ECO:0000313" key="9">
    <source>
        <dbReference type="EMBL" id="QGR08145.1"/>
    </source>
</evidence>
<dbReference type="PROSITE" id="PS00028">
    <property type="entry name" value="ZINC_FINGER_C2H2_1"/>
    <property type="match status" value="5"/>
</dbReference>
<evidence type="ECO:0000259" key="8">
    <source>
        <dbReference type="PROSITE" id="PS50157"/>
    </source>
</evidence>
<dbReference type="GO" id="GO:0008270">
    <property type="term" value="F:zinc ion binding"/>
    <property type="evidence" value="ECO:0007669"/>
    <property type="project" value="UniProtKB-KW"/>
</dbReference>
<keyword evidence="6" id="KW-0804">Transcription</keyword>
<dbReference type="FunFam" id="3.30.160.60:FF:000032">
    <property type="entry name" value="Krueppel-like factor 4"/>
    <property type="match status" value="1"/>
</dbReference>
<dbReference type="InterPro" id="IPR050527">
    <property type="entry name" value="Snail/Krueppel_Znf"/>
</dbReference>
<name>A0AAP9H7G9_9GAMM</name>
<gene>
    <name evidence="9" type="ORF">CTZ24_17625</name>
</gene>
<evidence type="ECO:0000256" key="6">
    <source>
        <dbReference type="ARBA" id="ARBA00023163"/>
    </source>
</evidence>
<dbReference type="Gene3D" id="2.180.10.10">
    <property type="entry name" value="RHS repeat-associated core"/>
    <property type="match status" value="1"/>
</dbReference>
<dbReference type="GO" id="GO:0000978">
    <property type="term" value="F:RNA polymerase II cis-regulatory region sequence-specific DNA binding"/>
    <property type="evidence" value="ECO:0007669"/>
    <property type="project" value="TreeGrafter"/>
</dbReference>